<evidence type="ECO:0000313" key="4">
    <source>
        <dbReference type="Proteomes" id="UP001365542"/>
    </source>
</evidence>
<reference evidence="3 4" key="1">
    <citation type="submission" date="2019-10" db="EMBL/GenBank/DDBJ databases">
        <authorList>
            <person name="Palmer J.M."/>
        </authorList>
    </citation>
    <scope>NUCLEOTIDE SEQUENCE [LARGE SCALE GENOMIC DNA]</scope>
    <source>
        <strain evidence="3 4">TWF694</strain>
    </source>
</reference>
<gene>
    <name evidence="3" type="ORF">TWF694_007266</name>
</gene>
<dbReference type="AlphaFoldDB" id="A0AAV9XHM5"/>
<comment type="caution">
    <text evidence="3">The sequence shown here is derived from an EMBL/GenBank/DDBJ whole genome shotgun (WGS) entry which is preliminary data.</text>
</comment>
<keyword evidence="2" id="KW-1133">Transmembrane helix</keyword>
<dbReference type="EMBL" id="JAVHJO010000003">
    <property type="protein sequence ID" value="KAK6541456.1"/>
    <property type="molecule type" value="Genomic_DNA"/>
</dbReference>
<sequence>MILGIFARNLGYDPAATPSPSTTPLDNSDASQVAHVTSAVIGCILGAALAGALFALGLALYRFRRRQRLRKRLLERISAQIDSEHTNDPAPMDEETRQLLIAERFHIVAERYWRQQRRNHMRNGRRPARRRDDLRDMSGDLYRDRTRGNLVEVSQPETAHVRFAGSTYLPIYSGSWALGGRVR</sequence>
<evidence type="ECO:0000313" key="3">
    <source>
        <dbReference type="EMBL" id="KAK6541456.1"/>
    </source>
</evidence>
<organism evidence="3 4">
    <name type="scientific">Orbilia ellipsospora</name>
    <dbReference type="NCBI Taxonomy" id="2528407"/>
    <lineage>
        <taxon>Eukaryota</taxon>
        <taxon>Fungi</taxon>
        <taxon>Dikarya</taxon>
        <taxon>Ascomycota</taxon>
        <taxon>Pezizomycotina</taxon>
        <taxon>Orbiliomycetes</taxon>
        <taxon>Orbiliales</taxon>
        <taxon>Orbiliaceae</taxon>
        <taxon>Orbilia</taxon>
    </lineage>
</organism>
<evidence type="ECO:0000256" key="1">
    <source>
        <dbReference type="SAM" id="MobiDB-lite"/>
    </source>
</evidence>
<protein>
    <submittedName>
        <fullName evidence="3">Uncharacterized protein</fullName>
    </submittedName>
</protein>
<feature type="compositionally biased region" description="Basic and acidic residues" evidence="1">
    <location>
        <begin position="130"/>
        <end position="140"/>
    </location>
</feature>
<evidence type="ECO:0000256" key="2">
    <source>
        <dbReference type="SAM" id="Phobius"/>
    </source>
</evidence>
<keyword evidence="4" id="KW-1185">Reference proteome</keyword>
<feature type="compositionally biased region" description="Basic residues" evidence="1">
    <location>
        <begin position="119"/>
        <end position="129"/>
    </location>
</feature>
<keyword evidence="2" id="KW-0812">Transmembrane</keyword>
<name>A0AAV9XHM5_9PEZI</name>
<keyword evidence="2" id="KW-0472">Membrane</keyword>
<feature type="region of interest" description="Disordered" evidence="1">
    <location>
        <begin position="119"/>
        <end position="140"/>
    </location>
</feature>
<feature type="transmembrane region" description="Helical" evidence="2">
    <location>
        <begin position="39"/>
        <end position="61"/>
    </location>
</feature>
<accession>A0AAV9XHM5</accession>
<dbReference type="Proteomes" id="UP001365542">
    <property type="component" value="Unassembled WGS sequence"/>
</dbReference>
<proteinExistence type="predicted"/>